<gene>
    <name evidence="3" type="ORF">NPIL_203151</name>
</gene>
<evidence type="ECO:0000313" key="3">
    <source>
        <dbReference type="EMBL" id="GFU10561.1"/>
    </source>
</evidence>
<feature type="region of interest" description="Disordered" evidence="1">
    <location>
        <begin position="24"/>
        <end position="57"/>
    </location>
</feature>
<organism evidence="3 4">
    <name type="scientific">Nephila pilipes</name>
    <name type="common">Giant wood spider</name>
    <name type="synonym">Nephila maculata</name>
    <dbReference type="NCBI Taxonomy" id="299642"/>
    <lineage>
        <taxon>Eukaryota</taxon>
        <taxon>Metazoa</taxon>
        <taxon>Ecdysozoa</taxon>
        <taxon>Arthropoda</taxon>
        <taxon>Chelicerata</taxon>
        <taxon>Arachnida</taxon>
        <taxon>Araneae</taxon>
        <taxon>Araneomorphae</taxon>
        <taxon>Entelegynae</taxon>
        <taxon>Araneoidea</taxon>
        <taxon>Nephilidae</taxon>
        <taxon>Nephila</taxon>
    </lineage>
</organism>
<accession>A0A8X6QEV3</accession>
<dbReference type="AlphaFoldDB" id="A0A8X6QEV3"/>
<dbReference type="EMBL" id="BMAW01078341">
    <property type="protein sequence ID" value="GFU10561.1"/>
    <property type="molecule type" value="Genomic_DNA"/>
</dbReference>
<feature type="chain" id="PRO_5036448426" evidence="2">
    <location>
        <begin position="19"/>
        <end position="98"/>
    </location>
</feature>
<evidence type="ECO:0000313" key="4">
    <source>
        <dbReference type="Proteomes" id="UP000887013"/>
    </source>
</evidence>
<feature type="compositionally biased region" description="Basic and acidic residues" evidence="1">
    <location>
        <begin position="42"/>
        <end position="51"/>
    </location>
</feature>
<name>A0A8X6QEV3_NEPPI</name>
<dbReference type="Proteomes" id="UP000887013">
    <property type="component" value="Unassembled WGS sequence"/>
</dbReference>
<evidence type="ECO:0000256" key="1">
    <source>
        <dbReference type="SAM" id="MobiDB-lite"/>
    </source>
</evidence>
<keyword evidence="2" id="KW-0732">Signal</keyword>
<proteinExistence type="predicted"/>
<comment type="caution">
    <text evidence="3">The sequence shown here is derived from an EMBL/GenBank/DDBJ whole genome shotgun (WGS) entry which is preliminary data.</text>
</comment>
<keyword evidence="4" id="KW-1185">Reference proteome</keyword>
<feature type="signal peptide" evidence="2">
    <location>
        <begin position="1"/>
        <end position="18"/>
    </location>
</feature>
<reference evidence="3" key="1">
    <citation type="submission" date="2020-08" db="EMBL/GenBank/DDBJ databases">
        <title>Multicomponent nature underlies the extraordinary mechanical properties of spider dragline silk.</title>
        <authorList>
            <person name="Kono N."/>
            <person name="Nakamura H."/>
            <person name="Mori M."/>
            <person name="Yoshida Y."/>
            <person name="Ohtoshi R."/>
            <person name="Malay A.D."/>
            <person name="Moran D.A.P."/>
            <person name="Tomita M."/>
            <person name="Numata K."/>
            <person name="Arakawa K."/>
        </authorList>
    </citation>
    <scope>NUCLEOTIDE SEQUENCE</scope>
</reference>
<sequence>MALILLSIVIELHFGVVCLTHQKKEDDTLTSPERTPFSVPPKTEREREKGNPKTKNSVRMSISESILPYYPYSVVWFDNRPFFDNHRKALAPRWAVHL</sequence>
<evidence type="ECO:0000256" key="2">
    <source>
        <dbReference type="SAM" id="SignalP"/>
    </source>
</evidence>
<protein>
    <submittedName>
        <fullName evidence="3">Uncharacterized protein</fullName>
    </submittedName>
</protein>